<keyword evidence="3" id="KW-0949">S-adenosyl-L-methionine</keyword>
<dbReference type="EMBL" id="OZ034815">
    <property type="protein sequence ID" value="CAL1373028.1"/>
    <property type="molecule type" value="Genomic_DNA"/>
</dbReference>
<keyword evidence="6" id="KW-1185">Reference proteome</keyword>
<dbReference type="InterPro" id="IPR001077">
    <property type="entry name" value="COMT_C"/>
</dbReference>
<evidence type="ECO:0000313" key="5">
    <source>
        <dbReference type="EMBL" id="CAL1373028.1"/>
    </source>
</evidence>
<sequence length="247" mass="27278">MRAWPLVHEAVVDPTTEPFAKANGEPAYSYYGKQPEMNELMQKAMSGVSVPFMRSMLDGGGYDGFDGVRRLVDVGGSGGDCLRMILRKHPNVLEAINFDLPEVVAKAAPIPGVTHVGGDMFNSIPNGDAIFMKWILTTWTDEECKAIMANCYKALPEGGKLIACEPMLPKDSDDSHRTRALLELGRGHIRDDNLQGQREAQDRGRVQAAWPARWVLQFQGVALCGLLPHRVRVPEIIVGEYCERTVS</sequence>
<dbReference type="PROSITE" id="PS51683">
    <property type="entry name" value="SAM_OMT_II"/>
    <property type="match status" value="1"/>
</dbReference>
<dbReference type="Gene3D" id="3.40.50.150">
    <property type="entry name" value="Vaccinia Virus protein VP39"/>
    <property type="match status" value="1"/>
</dbReference>
<feature type="domain" description="O-methyltransferase C-terminal" evidence="4">
    <location>
        <begin position="7"/>
        <end position="180"/>
    </location>
</feature>
<dbReference type="PANTHER" id="PTHR11746">
    <property type="entry name" value="O-METHYLTRANSFERASE"/>
    <property type="match status" value="1"/>
</dbReference>
<dbReference type="SUPFAM" id="SSF53335">
    <property type="entry name" value="S-adenosyl-L-methionine-dependent methyltransferases"/>
    <property type="match status" value="1"/>
</dbReference>
<dbReference type="AlphaFoldDB" id="A0AAV2DGM9"/>
<keyword evidence="2" id="KW-0808">Transferase</keyword>
<evidence type="ECO:0000313" key="6">
    <source>
        <dbReference type="Proteomes" id="UP001497516"/>
    </source>
</evidence>
<evidence type="ECO:0000256" key="3">
    <source>
        <dbReference type="ARBA" id="ARBA00022691"/>
    </source>
</evidence>
<gene>
    <name evidence="5" type="ORF">LTRI10_LOCUS14984</name>
</gene>
<organism evidence="5 6">
    <name type="scientific">Linum trigynum</name>
    <dbReference type="NCBI Taxonomy" id="586398"/>
    <lineage>
        <taxon>Eukaryota</taxon>
        <taxon>Viridiplantae</taxon>
        <taxon>Streptophyta</taxon>
        <taxon>Embryophyta</taxon>
        <taxon>Tracheophyta</taxon>
        <taxon>Spermatophyta</taxon>
        <taxon>Magnoliopsida</taxon>
        <taxon>eudicotyledons</taxon>
        <taxon>Gunneridae</taxon>
        <taxon>Pentapetalae</taxon>
        <taxon>rosids</taxon>
        <taxon>fabids</taxon>
        <taxon>Malpighiales</taxon>
        <taxon>Linaceae</taxon>
        <taxon>Linum</taxon>
    </lineage>
</organism>
<evidence type="ECO:0000256" key="1">
    <source>
        <dbReference type="ARBA" id="ARBA00022603"/>
    </source>
</evidence>
<name>A0AAV2DGM9_9ROSI</name>
<keyword evidence="1" id="KW-0489">Methyltransferase</keyword>
<protein>
    <recommendedName>
        <fullName evidence="4">O-methyltransferase C-terminal domain-containing protein</fullName>
    </recommendedName>
</protein>
<dbReference type="InterPro" id="IPR029063">
    <property type="entry name" value="SAM-dependent_MTases_sf"/>
</dbReference>
<proteinExistence type="predicted"/>
<evidence type="ECO:0000256" key="2">
    <source>
        <dbReference type="ARBA" id="ARBA00022679"/>
    </source>
</evidence>
<dbReference type="InterPro" id="IPR016461">
    <property type="entry name" value="COMT-like"/>
</dbReference>
<dbReference type="Proteomes" id="UP001497516">
    <property type="component" value="Chromosome 2"/>
</dbReference>
<dbReference type="GO" id="GO:0032259">
    <property type="term" value="P:methylation"/>
    <property type="evidence" value="ECO:0007669"/>
    <property type="project" value="UniProtKB-KW"/>
</dbReference>
<dbReference type="Pfam" id="PF00891">
    <property type="entry name" value="Methyltransf_2"/>
    <property type="match status" value="1"/>
</dbReference>
<accession>A0AAV2DGM9</accession>
<reference evidence="5 6" key="1">
    <citation type="submission" date="2024-04" db="EMBL/GenBank/DDBJ databases">
        <authorList>
            <person name="Fracassetti M."/>
        </authorList>
    </citation>
    <scope>NUCLEOTIDE SEQUENCE [LARGE SCALE GENOMIC DNA]</scope>
</reference>
<dbReference type="GO" id="GO:0008171">
    <property type="term" value="F:O-methyltransferase activity"/>
    <property type="evidence" value="ECO:0007669"/>
    <property type="project" value="InterPro"/>
</dbReference>
<evidence type="ECO:0000259" key="4">
    <source>
        <dbReference type="Pfam" id="PF00891"/>
    </source>
</evidence>